<gene>
    <name evidence="2" type="ORF">FGO68_gene5469</name>
</gene>
<comment type="caution">
    <text evidence="2">The sequence shown here is derived from an EMBL/GenBank/DDBJ whole genome shotgun (WGS) entry which is preliminary data.</text>
</comment>
<sequence>MKESAKVRKGAGERKEFKLCKRLYNSEEMMADEPNSSQPAQKQKRGEDGRGIPVAPTGTLGLFTQQKK</sequence>
<protein>
    <submittedName>
        <fullName evidence="2">Uncharacterized protein</fullName>
    </submittedName>
</protein>
<evidence type="ECO:0000256" key="1">
    <source>
        <dbReference type="SAM" id="MobiDB-lite"/>
    </source>
</evidence>
<name>A0A8J8SV13_HALGN</name>
<organism evidence="2 3">
    <name type="scientific">Halteria grandinella</name>
    <dbReference type="NCBI Taxonomy" id="5974"/>
    <lineage>
        <taxon>Eukaryota</taxon>
        <taxon>Sar</taxon>
        <taxon>Alveolata</taxon>
        <taxon>Ciliophora</taxon>
        <taxon>Intramacronucleata</taxon>
        <taxon>Spirotrichea</taxon>
        <taxon>Stichotrichia</taxon>
        <taxon>Sporadotrichida</taxon>
        <taxon>Halteriidae</taxon>
        <taxon>Halteria</taxon>
    </lineage>
</organism>
<proteinExistence type="predicted"/>
<evidence type="ECO:0000313" key="2">
    <source>
        <dbReference type="EMBL" id="TNV71418.1"/>
    </source>
</evidence>
<accession>A0A8J8SV13</accession>
<feature type="region of interest" description="Disordered" evidence="1">
    <location>
        <begin position="27"/>
        <end position="68"/>
    </location>
</feature>
<evidence type="ECO:0000313" key="3">
    <source>
        <dbReference type="Proteomes" id="UP000785679"/>
    </source>
</evidence>
<dbReference type="AlphaFoldDB" id="A0A8J8SV13"/>
<dbReference type="EMBL" id="RRYP01029813">
    <property type="protein sequence ID" value="TNV71418.1"/>
    <property type="molecule type" value="Genomic_DNA"/>
</dbReference>
<dbReference type="Proteomes" id="UP000785679">
    <property type="component" value="Unassembled WGS sequence"/>
</dbReference>
<keyword evidence="3" id="KW-1185">Reference proteome</keyword>
<reference evidence="2" key="1">
    <citation type="submission" date="2019-06" db="EMBL/GenBank/DDBJ databases">
        <authorList>
            <person name="Zheng W."/>
        </authorList>
    </citation>
    <scope>NUCLEOTIDE SEQUENCE</scope>
    <source>
        <strain evidence="2">QDHG01</strain>
    </source>
</reference>